<dbReference type="PANTHER" id="PTHR30173:SF36">
    <property type="entry name" value="ECF RNA POLYMERASE SIGMA FACTOR SIGJ"/>
    <property type="match status" value="1"/>
</dbReference>
<gene>
    <name evidence="4" type="ORF">SAMN05421852_12218</name>
</gene>
<dbReference type="InterPro" id="IPR014284">
    <property type="entry name" value="RNA_pol_sigma-70_dom"/>
</dbReference>
<dbReference type="AlphaFoldDB" id="A0A1I3U9K5"/>
<dbReference type="GO" id="GO:0003677">
    <property type="term" value="F:DNA binding"/>
    <property type="evidence" value="ECO:0007669"/>
    <property type="project" value="InterPro"/>
</dbReference>
<name>A0A1I3U9K5_9BACL</name>
<organism evidence="4 5">
    <name type="scientific">Thermoflavimicrobium dichotomicum</name>
    <dbReference type="NCBI Taxonomy" id="46223"/>
    <lineage>
        <taxon>Bacteria</taxon>
        <taxon>Bacillati</taxon>
        <taxon>Bacillota</taxon>
        <taxon>Bacilli</taxon>
        <taxon>Bacillales</taxon>
        <taxon>Thermoactinomycetaceae</taxon>
        <taxon>Thermoflavimicrobium</taxon>
    </lineage>
</organism>
<dbReference type="InterPro" id="IPR013324">
    <property type="entry name" value="RNA_pol_sigma_r3/r4-like"/>
</dbReference>
<evidence type="ECO:0000313" key="5">
    <source>
        <dbReference type="Proteomes" id="UP000199545"/>
    </source>
</evidence>
<reference evidence="4 5" key="1">
    <citation type="submission" date="2016-10" db="EMBL/GenBank/DDBJ databases">
        <authorList>
            <person name="de Groot N.N."/>
        </authorList>
    </citation>
    <scope>NUCLEOTIDE SEQUENCE [LARGE SCALE GENOMIC DNA]</scope>
    <source>
        <strain evidence="4 5">DSM 44778</strain>
    </source>
</reference>
<dbReference type="NCBIfam" id="TIGR02937">
    <property type="entry name" value="sigma70-ECF"/>
    <property type="match status" value="1"/>
</dbReference>
<dbReference type="OrthoDB" id="3211555at2"/>
<feature type="domain" description="RNA polymerase sigma factor 70 region 4 type 2" evidence="3">
    <location>
        <begin position="111"/>
        <end position="157"/>
    </location>
</feature>
<keyword evidence="5" id="KW-1185">Reference proteome</keyword>
<sequence>MKIESLYQTYKPLLFSIAYHMLGSVSDAEDVVQECFLAVYQLDEDTIRDMKAYLSKMVTNRCINLLKSARKKREVYVGEWLPEPLVQDVKHGPQDQVECEETISYAVLILLENFSPPERAVFVLREVFGYTYREIASILERSEASCRKIYSRLKQRMQQLDPATDSIKIKHEGKRVKEFINALVDGKIEKILELLTEDVVFISDGGGKVKAAINPIVGRSRVLALLGGIAKRFVHIEAHLQMINGQVGILFIRENEIVAVMCFDMDPKTERFQKIYFVLNPDKLKHIHL</sequence>
<dbReference type="SUPFAM" id="SSF88659">
    <property type="entry name" value="Sigma3 and sigma4 domains of RNA polymerase sigma factors"/>
    <property type="match status" value="1"/>
</dbReference>
<dbReference type="Pfam" id="PF08281">
    <property type="entry name" value="Sigma70_r4_2"/>
    <property type="match status" value="1"/>
</dbReference>
<evidence type="ECO:0000313" key="4">
    <source>
        <dbReference type="EMBL" id="SFJ78441.1"/>
    </source>
</evidence>
<dbReference type="InterPro" id="IPR052704">
    <property type="entry name" value="ECF_Sigma-70_Domain"/>
</dbReference>
<dbReference type="NCBIfam" id="TIGR02957">
    <property type="entry name" value="SigX4"/>
    <property type="match status" value="1"/>
</dbReference>
<feature type="domain" description="RNA polymerase sigma-70 region 2" evidence="2">
    <location>
        <begin position="6"/>
        <end position="71"/>
    </location>
</feature>
<dbReference type="RefSeq" id="WP_093231401.1">
    <property type="nucleotide sequence ID" value="NZ_FORR01000022.1"/>
</dbReference>
<evidence type="ECO:0000256" key="1">
    <source>
        <dbReference type="ARBA" id="ARBA00011344"/>
    </source>
</evidence>
<dbReference type="Gene3D" id="1.10.10.10">
    <property type="entry name" value="Winged helix-like DNA-binding domain superfamily/Winged helix DNA-binding domain"/>
    <property type="match status" value="1"/>
</dbReference>
<dbReference type="GO" id="GO:0006352">
    <property type="term" value="P:DNA-templated transcription initiation"/>
    <property type="evidence" value="ECO:0007669"/>
    <property type="project" value="InterPro"/>
</dbReference>
<dbReference type="Gene3D" id="3.10.450.50">
    <property type="match status" value="1"/>
</dbReference>
<dbReference type="SUPFAM" id="SSF54427">
    <property type="entry name" value="NTF2-like"/>
    <property type="match status" value="1"/>
</dbReference>
<dbReference type="Gene3D" id="1.10.1740.10">
    <property type="match status" value="1"/>
</dbReference>
<dbReference type="GO" id="GO:0016987">
    <property type="term" value="F:sigma factor activity"/>
    <property type="evidence" value="ECO:0007669"/>
    <property type="project" value="InterPro"/>
</dbReference>
<dbReference type="InterPro" id="IPR032710">
    <property type="entry name" value="NTF2-like_dom_sf"/>
</dbReference>
<dbReference type="STRING" id="46223.SAMN05421852_12218"/>
<protein>
    <submittedName>
        <fullName evidence="4">RNA polymerase sigma-70 factor, ECF subfamily</fullName>
    </submittedName>
</protein>
<dbReference type="SUPFAM" id="SSF88946">
    <property type="entry name" value="Sigma2 domain of RNA polymerase sigma factors"/>
    <property type="match status" value="1"/>
</dbReference>
<dbReference type="InterPro" id="IPR013325">
    <property type="entry name" value="RNA_pol_sigma_r2"/>
</dbReference>
<comment type="subunit">
    <text evidence="1">Interacts transiently with the RNA polymerase catalytic core formed by RpoA, RpoB, RpoC and RpoZ (2 alpha, 1 beta, 1 beta' and 1 omega subunit) to form the RNA polymerase holoenzyme that can initiate transcription.</text>
</comment>
<dbReference type="PANTHER" id="PTHR30173">
    <property type="entry name" value="SIGMA 19 FACTOR"/>
    <property type="match status" value="1"/>
</dbReference>
<accession>A0A1I3U9K5</accession>
<dbReference type="InterPro" id="IPR036388">
    <property type="entry name" value="WH-like_DNA-bd_sf"/>
</dbReference>
<dbReference type="InterPro" id="IPR014303">
    <property type="entry name" value="RNA_pol_sigma-70_ECF"/>
</dbReference>
<dbReference type="InterPro" id="IPR007627">
    <property type="entry name" value="RNA_pol_sigma70_r2"/>
</dbReference>
<evidence type="ECO:0000259" key="2">
    <source>
        <dbReference type="Pfam" id="PF04542"/>
    </source>
</evidence>
<proteinExistence type="predicted"/>
<dbReference type="Pfam" id="PF04542">
    <property type="entry name" value="Sigma70_r2"/>
    <property type="match status" value="1"/>
</dbReference>
<dbReference type="Proteomes" id="UP000199545">
    <property type="component" value="Unassembled WGS sequence"/>
</dbReference>
<evidence type="ECO:0000259" key="3">
    <source>
        <dbReference type="Pfam" id="PF08281"/>
    </source>
</evidence>
<dbReference type="NCBIfam" id="NF007214">
    <property type="entry name" value="PRK09636.1"/>
    <property type="match status" value="1"/>
</dbReference>
<dbReference type="InterPro" id="IPR013249">
    <property type="entry name" value="RNA_pol_sigma70_r4_t2"/>
</dbReference>
<dbReference type="EMBL" id="FORR01000022">
    <property type="protein sequence ID" value="SFJ78441.1"/>
    <property type="molecule type" value="Genomic_DNA"/>
</dbReference>